<dbReference type="GO" id="GO:0000104">
    <property type="term" value="F:succinate dehydrogenase activity"/>
    <property type="evidence" value="ECO:0007669"/>
    <property type="project" value="UniProtKB-UniRule"/>
</dbReference>
<sequence length="118" mass="12985">MGGLVMAKSNKPIFWGLFAAGGTVTAFITPVLVLLTLLIAFGVTPGLFQYDNMHAFAGHWLGKLIIFGIILLSLWHAAHRMRVTLHDFGIRLDKQVAIVLYSIAGLGTLMTIFYLVRI</sequence>
<dbReference type="GO" id="GO:0005886">
    <property type="term" value="C:plasma membrane"/>
    <property type="evidence" value="ECO:0007669"/>
    <property type="project" value="UniProtKB-SubCell"/>
</dbReference>
<comment type="caution">
    <text evidence="6">The sequence shown here is derived from an EMBL/GenBank/DDBJ whole genome shotgun (WGS) entry which is preliminary data.</text>
</comment>
<keyword evidence="3 5" id="KW-1133">Transmembrane helix</keyword>
<keyword evidence="1 5" id="KW-1003">Cell membrane</keyword>
<keyword evidence="2 5" id="KW-0812">Transmembrane</keyword>
<dbReference type="InterPro" id="IPR034804">
    <property type="entry name" value="SQR/QFR_C/D"/>
</dbReference>
<feature type="transmembrane region" description="Helical" evidence="5">
    <location>
        <begin position="96"/>
        <end position="116"/>
    </location>
</feature>
<dbReference type="HAMAP" id="MF_00709">
    <property type="entry name" value="Fumarate_red_D"/>
    <property type="match status" value="1"/>
</dbReference>
<dbReference type="Pfam" id="PF02313">
    <property type="entry name" value="Fumarate_red_D"/>
    <property type="match status" value="1"/>
</dbReference>
<dbReference type="Proteomes" id="UP000229278">
    <property type="component" value="Unassembled WGS sequence"/>
</dbReference>
<dbReference type="AlphaFoldDB" id="A0A2G6PFH9"/>
<keyword evidence="4 5" id="KW-0472">Membrane</keyword>
<proteinExistence type="inferred from homology"/>
<dbReference type="SUPFAM" id="SSF81343">
    <property type="entry name" value="Fumarate reductase respiratory complex transmembrane subunits"/>
    <property type="match status" value="1"/>
</dbReference>
<evidence type="ECO:0000313" key="7">
    <source>
        <dbReference type="Proteomes" id="UP000229278"/>
    </source>
</evidence>
<dbReference type="Gene3D" id="1.20.1300.10">
    <property type="entry name" value="Fumarate reductase/succinate dehydrogenase, transmembrane subunit"/>
    <property type="match status" value="1"/>
</dbReference>
<evidence type="ECO:0000256" key="5">
    <source>
        <dbReference type="HAMAP-Rule" id="MF_00709"/>
    </source>
</evidence>
<dbReference type="EMBL" id="PDTV01000005">
    <property type="protein sequence ID" value="PIE83305.1"/>
    <property type="molecule type" value="Genomic_DNA"/>
</dbReference>
<dbReference type="GO" id="GO:0006106">
    <property type="term" value="P:fumarate metabolic process"/>
    <property type="evidence" value="ECO:0007669"/>
    <property type="project" value="InterPro"/>
</dbReference>
<comment type="similarity">
    <text evidence="5">Belongs to the FrdD family.</text>
</comment>
<dbReference type="InterPro" id="IPR003418">
    <property type="entry name" value="Fumarate_red_D"/>
</dbReference>
<organism evidence="6 7">
    <name type="scientific">Candidatus Contendibacter odensensis</name>
    <dbReference type="NCBI Taxonomy" id="1400860"/>
    <lineage>
        <taxon>Bacteria</taxon>
        <taxon>Pseudomonadati</taxon>
        <taxon>Pseudomonadota</taxon>
        <taxon>Gammaproteobacteria</taxon>
        <taxon>Candidatus Competibacteraceae</taxon>
        <taxon>Candidatus Contendibacter</taxon>
    </lineage>
</organism>
<feature type="transmembrane region" description="Helical" evidence="5">
    <location>
        <begin position="53"/>
        <end position="75"/>
    </location>
</feature>
<evidence type="ECO:0000256" key="3">
    <source>
        <dbReference type="ARBA" id="ARBA00022989"/>
    </source>
</evidence>
<evidence type="ECO:0000256" key="2">
    <source>
        <dbReference type="ARBA" id="ARBA00022692"/>
    </source>
</evidence>
<comment type="subunit">
    <text evidence="5">Part of an enzyme complex containing four subunits: a flavoprotein (FrdA), an iron-sulfur protein (FrdB), and two hydrophobic anchor proteins (FrdC and FrdD).</text>
</comment>
<name>A0A2G6PFH9_9GAMM</name>
<accession>A0A2G6PFH9</accession>
<protein>
    <recommendedName>
        <fullName evidence="5">Fumarate reductase subunit D</fullName>
    </recommendedName>
    <alternativeName>
        <fullName evidence="5">Quinol-fumarate reductase subunit D</fullName>
        <shortName evidence="5">QFR subunit D</shortName>
    </alternativeName>
</protein>
<dbReference type="NCBIfam" id="NF003977">
    <property type="entry name" value="PRK05470.1-1"/>
    <property type="match status" value="1"/>
</dbReference>
<comment type="subcellular location">
    <subcellularLocation>
        <location evidence="5">Cell membrane</location>
        <topology evidence="5">Multi-pass membrane protein</topology>
    </subcellularLocation>
</comment>
<dbReference type="GO" id="GO:0045283">
    <property type="term" value="C:fumarate reductase complex"/>
    <property type="evidence" value="ECO:0007669"/>
    <property type="project" value="UniProtKB-UniRule"/>
</dbReference>
<evidence type="ECO:0000256" key="1">
    <source>
        <dbReference type="ARBA" id="ARBA00022475"/>
    </source>
</evidence>
<comment type="function">
    <text evidence="5">Anchors the catalytic components of the fumarate reductase complex to the cell membrane, binds quinones.</text>
</comment>
<feature type="transmembrane region" description="Helical" evidence="5">
    <location>
        <begin position="12"/>
        <end position="41"/>
    </location>
</feature>
<gene>
    <name evidence="5" type="primary">frdD</name>
    <name evidence="6" type="ORF">CSA09_02200</name>
</gene>
<reference evidence="6 7" key="1">
    <citation type="submission" date="2017-10" db="EMBL/GenBank/DDBJ databases">
        <title>Novel microbial diversity and functional potential in the marine mammal oral microbiome.</title>
        <authorList>
            <person name="Dudek N.K."/>
            <person name="Sun C.L."/>
            <person name="Burstein D."/>
            <person name="Kantor R.S."/>
            <person name="Aliaga Goltsman D.S."/>
            <person name="Bik E.M."/>
            <person name="Thomas B.C."/>
            <person name="Banfield J.F."/>
            <person name="Relman D.A."/>
        </authorList>
    </citation>
    <scope>NUCLEOTIDE SEQUENCE [LARGE SCALE GENOMIC DNA]</scope>
    <source>
        <strain evidence="6">DOLJORAL78_50_517</strain>
    </source>
</reference>
<evidence type="ECO:0000256" key="4">
    <source>
        <dbReference type="ARBA" id="ARBA00023136"/>
    </source>
</evidence>
<evidence type="ECO:0000313" key="6">
    <source>
        <dbReference type="EMBL" id="PIE83305.1"/>
    </source>
</evidence>